<gene>
    <name evidence="2" type="ORF">BFG04_07215</name>
</gene>
<evidence type="ECO:0008006" key="4">
    <source>
        <dbReference type="Google" id="ProtNLM"/>
    </source>
</evidence>
<comment type="caution">
    <text evidence="2">The sequence shown here is derived from an EMBL/GenBank/DDBJ whole genome shotgun (WGS) entry which is preliminary data.</text>
</comment>
<keyword evidence="1" id="KW-0472">Membrane</keyword>
<accession>A0AAX0LCL5</accession>
<dbReference type="Proteomes" id="UP000189728">
    <property type="component" value="Unassembled WGS sequence"/>
</dbReference>
<keyword evidence="1" id="KW-1133">Transmembrane helix</keyword>
<evidence type="ECO:0000313" key="3">
    <source>
        <dbReference type="Proteomes" id="UP000189728"/>
    </source>
</evidence>
<name>A0AAX0LCL5_9BACT</name>
<organism evidence="2 3">
    <name type="scientific">Campylobacter pinnipediorum subsp. pinnipediorum</name>
    <dbReference type="NCBI Taxonomy" id="1660067"/>
    <lineage>
        <taxon>Bacteria</taxon>
        <taxon>Pseudomonadati</taxon>
        <taxon>Campylobacterota</taxon>
        <taxon>Epsilonproteobacteria</taxon>
        <taxon>Campylobacterales</taxon>
        <taxon>Campylobacteraceae</taxon>
        <taxon>Campylobacter</taxon>
    </lineage>
</organism>
<protein>
    <recommendedName>
        <fullName evidence="4">Co/Ni ABC transporter CbiKLMQO, membrane protein CbiL</fullName>
    </recommendedName>
</protein>
<dbReference type="EMBL" id="MCRK01000001">
    <property type="protein sequence ID" value="OPA82182.1"/>
    <property type="molecule type" value="Genomic_DNA"/>
</dbReference>
<feature type="transmembrane region" description="Helical" evidence="1">
    <location>
        <begin position="116"/>
        <end position="136"/>
    </location>
</feature>
<dbReference type="AlphaFoldDB" id="A0AAX0LCL5"/>
<evidence type="ECO:0000256" key="1">
    <source>
        <dbReference type="SAM" id="Phobius"/>
    </source>
</evidence>
<dbReference type="RefSeq" id="WP_069633088.1">
    <property type="nucleotide sequence ID" value="NZ_CP012546.1"/>
</dbReference>
<keyword evidence="1" id="KW-0812">Transmembrane</keyword>
<reference evidence="2 3" key="1">
    <citation type="submission" date="2016-08" db="EMBL/GenBank/DDBJ databases">
        <title>Campylobacter species from sea mammals.</title>
        <authorList>
            <person name="Gilbert M.J."/>
            <person name="Byrne B.A."/>
            <person name="Zomer A.L."/>
            <person name="Wagenaar J.A."/>
        </authorList>
    </citation>
    <scope>NUCLEOTIDE SEQUENCE [LARGE SCALE GENOMIC DNA]</scope>
    <source>
        <strain evidence="2 3">1105248</strain>
    </source>
</reference>
<sequence length="143" mass="15870">MKFFVALAFICSFLFSHGLFYEAKEGKAIIINANFTKSVPAAYAKIEIFEGDSALAFVNSRMDNKGSFAFLPQSAGTYNVKITASSDHGDHIKEFKIDVANDFEIAKFEEPVFQKYFGVLSTIGIIFGIFGVLSLIKSRKKDN</sequence>
<proteinExistence type="predicted"/>
<evidence type="ECO:0000313" key="2">
    <source>
        <dbReference type="EMBL" id="OPA82182.1"/>
    </source>
</evidence>